<comment type="caution">
    <text evidence="1">The sequence shown here is derived from an EMBL/GenBank/DDBJ whole genome shotgun (WGS) entry which is preliminary data.</text>
</comment>
<proteinExistence type="predicted"/>
<accession>A0A853DGJ8</accession>
<dbReference type="GO" id="GO:0016740">
    <property type="term" value="F:transferase activity"/>
    <property type="evidence" value="ECO:0007669"/>
    <property type="project" value="UniProtKB-KW"/>
</dbReference>
<dbReference type="Proteomes" id="UP000571817">
    <property type="component" value="Unassembled WGS sequence"/>
</dbReference>
<gene>
    <name evidence="1" type="ORF">HNR15_002780</name>
</gene>
<dbReference type="SUPFAM" id="SSF55729">
    <property type="entry name" value="Acyl-CoA N-acyltransferases (Nat)"/>
    <property type="match status" value="1"/>
</dbReference>
<organism evidence="1 2">
    <name type="scientific">Allobranchiibius huperziae</name>
    <dbReference type="NCBI Taxonomy" id="1874116"/>
    <lineage>
        <taxon>Bacteria</taxon>
        <taxon>Bacillati</taxon>
        <taxon>Actinomycetota</taxon>
        <taxon>Actinomycetes</taxon>
        <taxon>Micrococcales</taxon>
        <taxon>Dermacoccaceae</taxon>
        <taxon>Allobranchiibius</taxon>
    </lineage>
</organism>
<dbReference type="RefSeq" id="WP_179482774.1">
    <property type="nucleotide sequence ID" value="NZ_JACCFW010000001.1"/>
</dbReference>
<dbReference type="AlphaFoldDB" id="A0A853DGJ8"/>
<keyword evidence="1" id="KW-0808">Transferase</keyword>
<evidence type="ECO:0000313" key="2">
    <source>
        <dbReference type="Proteomes" id="UP000571817"/>
    </source>
</evidence>
<name>A0A853DGJ8_9MICO</name>
<sequence>MDIRPATAGDVTAAPDWLAGIDLRADRWRDDATRAVVGTEDGMVVAAGHLFTSPVRDDRYWVEVVVAPQRRRRGHGRSIARYLADLRTDPKPMCSRGFVSSAAVQFARGLGAHAYQTCPPERVQTVDAARLTRSPVATVAGTAVDLSELQRAWTDIYEWMHADWAPVAPGFEEPLLEDFADELDLVHTRVVGEGRVRAAAFVFADAPEPVVVAECRERDETDGLALLRACVRDSLLSLAEDGIAAISFDGHDTDPHFRPLLDELPVSGEAFELLEWG</sequence>
<keyword evidence="2" id="KW-1185">Reference proteome</keyword>
<protein>
    <submittedName>
        <fullName evidence="1">GNAT superfamily N-acetyltransferase</fullName>
    </submittedName>
</protein>
<dbReference type="EMBL" id="JACCFW010000001">
    <property type="protein sequence ID" value="NYJ75817.1"/>
    <property type="molecule type" value="Genomic_DNA"/>
</dbReference>
<dbReference type="CDD" id="cd04301">
    <property type="entry name" value="NAT_SF"/>
    <property type="match status" value="1"/>
</dbReference>
<reference evidence="1 2" key="1">
    <citation type="submission" date="2020-07" db="EMBL/GenBank/DDBJ databases">
        <title>Sequencing the genomes of 1000 actinobacteria strains.</title>
        <authorList>
            <person name="Klenk H.-P."/>
        </authorList>
    </citation>
    <scope>NUCLEOTIDE SEQUENCE [LARGE SCALE GENOMIC DNA]</scope>
    <source>
        <strain evidence="1 2">DSM 29531</strain>
    </source>
</reference>
<evidence type="ECO:0000313" key="1">
    <source>
        <dbReference type="EMBL" id="NYJ75817.1"/>
    </source>
</evidence>
<dbReference type="Gene3D" id="3.40.630.30">
    <property type="match status" value="1"/>
</dbReference>
<dbReference type="InterPro" id="IPR016181">
    <property type="entry name" value="Acyl_CoA_acyltransferase"/>
</dbReference>